<evidence type="ECO:0000313" key="2">
    <source>
        <dbReference type="Proteomes" id="UP000009045"/>
    </source>
</evidence>
<keyword evidence="1" id="KW-0614">Plasmid</keyword>
<dbReference type="AlphaFoldDB" id="F7XHB6"/>
<accession>F7XHB6</accession>
<dbReference type="KEGG" id="smx:SM11_pD1110"/>
<dbReference type="EMBL" id="CP001832">
    <property type="protein sequence ID" value="AEH83942.1"/>
    <property type="molecule type" value="Genomic_DNA"/>
</dbReference>
<proteinExistence type="predicted"/>
<organism evidence="1 2">
    <name type="scientific">Sinorhizobium meliloti (strain SM11)</name>
    <dbReference type="NCBI Taxonomy" id="707241"/>
    <lineage>
        <taxon>Bacteria</taxon>
        <taxon>Pseudomonadati</taxon>
        <taxon>Pseudomonadota</taxon>
        <taxon>Alphaproteobacteria</taxon>
        <taxon>Hyphomicrobiales</taxon>
        <taxon>Rhizobiaceae</taxon>
        <taxon>Sinorhizobium/Ensifer group</taxon>
        <taxon>Sinorhizobium</taxon>
    </lineage>
</organism>
<sequence>MPDIWRATTESKEAGALTVSGQGFLYQLDFRNIEQGHGNTVHRKAHYKQWLG</sequence>
<reference evidence="1 2" key="1">
    <citation type="journal article" date="2011" name="J. Biotechnol.">
        <title>The complete genome sequence of the dominant Sinorhizobium meliloti field isolate SM11 extends the S. meliloti pan-genome.</title>
        <authorList>
            <person name="Schneiker-Bekel S."/>
            <person name="Wibberg D."/>
            <person name="Bekel T."/>
            <person name="Blom J."/>
            <person name="Linke B."/>
            <person name="Neuweger H."/>
            <person name="Stiens M."/>
            <person name="Vorholter F.J."/>
            <person name="Weidner S."/>
            <person name="Goesmann A."/>
            <person name="Puhler A."/>
            <person name="Schluter A."/>
        </authorList>
    </citation>
    <scope>NUCLEOTIDE SEQUENCE [LARGE SCALE GENOMIC DNA]</scope>
    <source>
        <strain evidence="1 2">SM11</strain>
        <plasmid evidence="2">pSmeSM11d</plasmid>
    </source>
</reference>
<geneLocation type="plasmid" evidence="1 2">
    <name>pSmeSM11d</name>
</geneLocation>
<dbReference type="Proteomes" id="UP000009045">
    <property type="component" value="Plasmid pSmeSM11d"/>
</dbReference>
<name>F7XHB6_SINMM</name>
<evidence type="ECO:0000313" key="1">
    <source>
        <dbReference type="EMBL" id="AEH83942.1"/>
    </source>
</evidence>
<gene>
    <name evidence="1" type="ordered locus">SM11_pD1110</name>
</gene>
<dbReference type="PATRIC" id="fig|707241.3.peg.6797"/>
<protein>
    <submittedName>
        <fullName evidence="1">Uncharacterized protein</fullName>
    </submittedName>
</protein>
<dbReference type="HOGENOM" id="CLU_3084767_0_0_5"/>